<dbReference type="InterPro" id="IPR005894">
    <property type="entry name" value="DrrA"/>
</dbReference>
<evidence type="ECO:0000256" key="6">
    <source>
        <dbReference type="ARBA" id="ARBA00022967"/>
    </source>
</evidence>
<dbReference type="SUPFAM" id="SSF52540">
    <property type="entry name" value="P-loop containing nucleoside triphosphate hydrolases"/>
    <property type="match status" value="1"/>
</dbReference>
<dbReference type="PANTHER" id="PTHR42711">
    <property type="entry name" value="ABC TRANSPORTER ATP-BINDING PROTEIN"/>
    <property type="match status" value="1"/>
</dbReference>
<dbReference type="RefSeq" id="WP_386251249.1">
    <property type="nucleotide sequence ID" value="NZ_JBHTRV010000035.1"/>
</dbReference>
<dbReference type="SMART" id="SM00382">
    <property type="entry name" value="AAA"/>
    <property type="match status" value="1"/>
</dbReference>
<name>A0ABW6J4R1_STRWE</name>
<dbReference type="Gene3D" id="3.40.50.300">
    <property type="entry name" value="P-loop containing nucleotide triphosphate hydrolases"/>
    <property type="match status" value="1"/>
</dbReference>
<comment type="caution">
    <text evidence="11">The sequence shown here is derived from an EMBL/GenBank/DDBJ whole genome shotgun (WGS) entry which is preliminary data.</text>
</comment>
<evidence type="ECO:0000256" key="7">
    <source>
        <dbReference type="ARBA" id="ARBA00023136"/>
    </source>
</evidence>
<evidence type="ECO:0000256" key="1">
    <source>
        <dbReference type="ARBA" id="ARBA00004413"/>
    </source>
</evidence>
<evidence type="ECO:0000256" key="9">
    <source>
        <dbReference type="ARBA" id="ARBA00049985"/>
    </source>
</evidence>
<dbReference type="InterPro" id="IPR050763">
    <property type="entry name" value="ABC_transporter_ATP-binding"/>
</dbReference>
<dbReference type="NCBIfam" id="TIGR01188">
    <property type="entry name" value="drrA"/>
    <property type="match status" value="1"/>
</dbReference>
<dbReference type="InterPro" id="IPR027417">
    <property type="entry name" value="P-loop_NTPase"/>
</dbReference>
<evidence type="ECO:0000256" key="8">
    <source>
        <dbReference type="ARBA" id="ARBA00023251"/>
    </source>
</evidence>
<evidence type="ECO:0000313" key="11">
    <source>
        <dbReference type="EMBL" id="MFE5984554.1"/>
    </source>
</evidence>
<keyword evidence="4" id="KW-0547">Nucleotide-binding</keyword>
<dbReference type="InterPro" id="IPR017871">
    <property type="entry name" value="ABC_transporter-like_CS"/>
</dbReference>
<keyword evidence="7" id="KW-0472">Membrane</keyword>
<dbReference type="GO" id="GO:0005524">
    <property type="term" value="F:ATP binding"/>
    <property type="evidence" value="ECO:0007669"/>
    <property type="project" value="UniProtKB-KW"/>
</dbReference>
<comment type="subcellular location">
    <subcellularLocation>
        <location evidence="1">Cell membrane</location>
        <topology evidence="1">Peripheral membrane protein</topology>
        <orientation evidence="1">Cytoplasmic side</orientation>
    </subcellularLocation>
</comment>
<dbReference type="Pfam" id="PF00005">
    <property type="entry name" value="ABC_tran"/>
    <property type="match status" value="1"/>
</dbReference>
<comment type="similarity">
    <text evidence="9">Belongs to the ABC transporter superfamily. Drug exporter-1 (DrugE1) (TC 3.A.1.105) family.</text>
</comment>
<dbReference type="PROSITE" id="PS00211">
    <property type="entry name" value="ABC_TRANSPORTER_1"/>
    <property type="match status" value="1"/>
</dbReference>
<organism evidence="11 12">
    <name type="scientific">Streptomyces wedmorensis</name>
    <dbReference type="NCBI Taxonomy" id="43759"/>
    <lineage>
        <taxon>Bacteria</taxon>
        <taxon>Bacillati</taxon>
        <taxon>Actinomycetota</taxon>
        <taxon>Actinomycetes</taxon>
        <taxon>Kitasatosporales</taxon>
        <taxon>Streptomycetaceae</taxon>
        <taxon>Streptomyces</taxon>
    </lineage>
</organism>
<reference evidence="11 12" key="1">
    <citation type="submission" date="2024-09" db="EMBL/GenBank/DDBJ databases">
        <title>The Natural Products Discovery Center: Release of the First 8490 Sequenced Strains for Exploring Actinobacteria Biosynthetic Diversity.</title>
        <authorList>
            <person name="Kalkreuter E."/>
            <person name="Kautsar S.A."/>
            <person name="Yang D."/>
            <person name="Bader C.D."/>
            <person name="Teijaro C.N."/>
            <person name="Fluegel L."/>
            <person name="Davis C.M."/>
            <person name="Simpson J.R."/>
            <person name="Lauterbach L."/>
            <person name="Steele A.D."/>
            <person name="Gui C."/>
            <person name="Meng S."/>
            <person name="Li G."/>
            <person name="Viehrig K."/>
            <person name="Ye F."/>
            <person name="Su P."/>
            <person name="Kiefer A.F."/>
            <person name="Nichols A."/>
            <person name="Cepeda A.J."/>
            <person name="Yan W."/>
            <person name="Fan B."/>
            <person name="Jiang Y."/>
            <person name="Adhikari A."/>
            <person name="Zheng C.-J."/>
            <person name="Schuster L."/>
            <person name="Cowan T.M."/>
            <person name="Smanski M.J."/>
            <person name="Chevrette M.G."/>
            <person name="De Carvalho L.P.S."/>
            <person name="Shen B."/>
        </authorList>
    </citation>
    <scope>NUCLEOTIDE SEQUENCE [LARGE SCALE GENOMIC DNA]</scope>
    <source>
        <strain evidence="11 12">NPDC056472</strain>
    </source>
</reference>
<keyword evidence="6" id="KW-1278">Translocase</keyword>
<gene>
    <name evidence="11" type="ORF">ACFQ63_33300</name>
</gene>
<dbReference type="InterPro" id="IPR003439">
    <property type="entry name" value="ABC_transporter-like_ATP-bd"/>
</dbReference>
<accession>A0ABW6J4R1</accession>
<keyword evidence="12" id="KW-1185">Reference proteome</keyword>
<dbReference type="PROSITE" id="PS50893">
    <property type="entry name" value="ABC_TRANSPORTER_2"/>
    <property type="match status" value="1"/>
</dbReference>
<sequence>MTHAIRAEGLTKAFKGTPALKGIDLEVPAGTVLGLLGPNGAGKTTAVRIFATLLLPDGGHAEVGGYEVVNQARQVRSLIGLTSQFSAVDDNMTGTENLVMVARLLDMPRPEARARAAELLRRFHLEEAAGRAVKTYSGGMRRRLDLAASLVGRPRILFLDEPTTGLDPHSRGEVWGMLRGLVSEGMTTLLTTQYLDEADRLSDSIVVVDQGSVIADGTPDELKSQVGGQVLHVLPVDSADLARVRALVAEEAGPQTAIENSHVIAPVTSAALMPRVVRRLDQADIVVGELTLRRSSLDEVFLALTGHKAQANELATSDDDYAATGGPS</sequence>
<dbReference type="InterPro" id="IPR003593">
    <property type="entry name" value="AAA+_ATPase"/>
</dbReference>
<keyword evidence="5 11" id="KW-0067">ATP-binding</keyword>
<dbReference type="PANTHER" id="PTHR42711:SF19">
    <property type="entry name" value="DOXORUBICIN RESISTANCE ATP-BINDING PROTEIN DRRA"/>
    <property type="match status" value="1"/>
</dbReference>
<evidence type="ECO:0000259" key="10">
    <source>
        <dbReference type="PROSITE" id="PS50893"/>
    </source>
</evidence>
<proteinExistence type="inferred from homology"/>
<protein>
    <submittedName>
        <fullName evidence="11">ATP-binding cassette domain-containing protein</fullName>
    </submittedName>
</protein>
<keyword evidence="8" id="KW-0046">Antibiotic resistance</keyword>
<evidence type="ECO:0000256" key="3">
    <source>
        <dbReference type="ARBA" id="ARBA00022475"/>
    </source>
</evidence>
<dbReference type="Proteomes" id="UP001600424">
    <property type="component" value="Unassembled WGS sequence"/>
</dbReference>
<evidence type="ECO:0000256" key="5">
    <source>
        <dbReference type="ARBA" id="ARBA00022840"/>
    </source>
</evidence>
<dbReference type="EMBL" id="JBHTRV010000035">
    <property type="protein sequence ID" value="MFE5984554.1"/>
    <property type="molecule type" value="Genomic_DNA"/>
</dbReference>
<feature type="domain" description="ABC transporter" evidence="10">
    <location>
        <begin position="5"/>
        <end position="235"/>
    </location>
</feature>
<keyword evidence="2" id="KW-0813">Transport</keyword>
<evidence type="ECO:0000256" key="2">
    <source>
        <dbReference type="ARBA" id="ARBA00022448"/>
    </source>
</evidence>
<evidence type="ECO:0000313" key="12">
    <source>
        <dbReference type="Proteomes" id="UP001600424"/>
    </source>
</evidence>
<evidence type="ECO:0000256" key="4">
    <source>
        <dbReference type="ARBA" id="ARBA00022741"/>
    </source>
</evidence>
<keyword evidence="3" id="KW-1003">Cell membrane</keyword>